<feature type="non-terminal residue" evidence="2">
    <location>
        <position position="704"/>
    </location>
</feature>
<protein>
    <submittedName>
        <fullName evidence="2">NACHT domain-containing protein</fullName>
    </submittedName>
</protein>
<dbReference type="PANTHER" id="PTHR46844:SF1">
    <property type="entry name" value="SLR5058 PROTEIN"/>
    <property type="match status" value="1"/>
</dbReference>
<gene>
    <name evidence="2" type="ORF">ENN50_05010</name>
</gene>
<organism evidence="2">
    <name type="scientific">Prosthecochloris aestuarii</name>
    <dbReference type="NCBI Taxonomy" id="1102"/>
    <lineage>
        <taxon>Bacteria</taxon>
        <taxon>Pseudomonadati</taxon>
        <taxon>Chlorobiota</taxon>
        <taxon>Chlorobiia</taxon>
        <taxon>Chlorobiales</taxon>
        <taxon>Chlorobiaceae</taxon>
        <taxon>Prosthecochloris</taxon>
    </lineage>
</organism>
<dbReference type="Gene3D" id="3.40.50.300">
    <property type="entry name" value="P-loop containing nucleotide triphosphate hydrolases"/>
    <property type="match status" value="1"/>
</dbReference>
<reference evidence="2" key="1">
    <citation type="journal article" date="2020" name="mSystems">
        <title>Genome- and Community-Level Interaction Insights into Carbon Utilization and Element Cycling Functions of Hydrothermarchaeota in Hydrothermal Sediment.</title>
        <authorList>
            <person name="Zhou Z."/>
            <person name="Liu Y."/>
            <person name="Xu W."/>
            <person name="Pan J."/>
            <person name="Luo Z.H."/>
            <person name="Li M."/>
        </authorList>
    </citation>
    <scope>NUCLEOTIDE SEQUENCE [LARGE SCALE GENOMIC DNA]</scope>
    <source>
        <strain evidence="2">SpSt-1181</strain>
    </source>
</reference>
<evidence type="ECO:0000259" key="1">
    <source>
        <dbReference type="PROSITE" id="PS50837"/>
    </source>
</evidence>
<dbReference type="InterPro" id="IPR007111">
    <property type="entry name" value="NACHT_NTPase"/>
</dbReference>
<name>A0A831SST2_PROAE</name>
<accession>A0A831SST2</accession>
<dbReference type="Pfam" id="PF05729">
    <property type="entry name" value="NACHT"/>
    <property type="match status" value="1"/>
</dbReference>
<dbReference type="PANTHER" id="PTHR46844">
    <property type="entry name" value="SLR5058 PROTEIN"/>
    <property type="match status" value="1"/>
</dbReference>
<comment type="caution">
    <text evidence="2">The sequence shown here is derived from an EMBL/GenBank/DDBJ whole genome shotgun (WGS) entry which is preliminary data.</text>
</comment>
<dbReference type="PROSITE" id="PS50837">
    <property type="entry name" value="NACHT"/>
    <property type="match status" value="1"/>
</dbReference>
<proteinExistence type="predicted"/>
<dbReference type="Proteomes" id="UP000886335">
    <property type="component" value="Unassembled WGS sequence"/>
</dbReference>
<dbReference type="InterPro" id="IPR027417">
    <property type="entry name" value="P-loop_NTPase"/>
</dbReference>
<dbReference type="SUPFAM" id="SSF52540">
    <property type="entry name" value="P-loop containing nucleoside triphosphate hydrolases"/>
    <property type="match status" value="1"/>
</dbReference>
<dbReference type="EMBL" id="DSBW01000117">
    <property type="protein sequence ID" value="HED31039.1"/>
    <property type="molecule type" value="Genomic_DNA"/>
</dbReference>
<dbReference type="AlphaFoldDB" id="A0A831SST2"/>
<evidence type="ECO:0000313" key="2">
    <source>
        <dbReference type="EMBL" id="HED31039.1"/>
    </source>
</evidence>
<feature type="domain" description="NACHT" evidence="1">
    <location>
        <begin position="250"/>
        <end position="381"/>
    </location>
</feature>
<sequence>MDRKKILIASPSDVQEEREIARRLIDEWNHLHKEREQLDLIPVMWELDAWPENGDGVQETINRQLDIGNCDAVIGIFWTRIGTPTKVASGGAVEEIGLLEKAGKPVMLYFSAARPPRYGLDYGQLQQVDEYMADCQKKGYLTWEYQDPADFEEQLRAHLHKMVTDKFCHSSASGRPEDVRTPQLTRYADYRQLLRNRLTLLVDRGIDEYTDIEIPLEEVFIDLHIEERYGKKISHDDLLKQTFYGKCPTNVLLLIGDPGAGKSTLLQHYAMRCLEGRHHSLFPDAAEVRVVFIELRRLVFDDDRKQPLPLAEQVVSSYQALSLHKEEVESWWPLQGSAEKMLVLLDGLDEVTESERRQAICDWIDEEASVNRNRCFIVTTRRTGYAASEGIELKGTHKSATLADLDKGQQKKFLRKWFRAATAYEQENGRRRSDESSPEEQADALYAYIYPEDNQSSGELVDDMERKRRRGVQEIAVIPLLLKLMALLYKLRGYKPDSRISLYRLVFKYLLHGREKARKLALDIDPEQSETVLAQLAYTMQKQMRLDCSEKEMKDSMELRFRSQNTSVTLDEFFTFIVGRSGILKPNGEAYRFWHKTFQEYLASREMARQSRSSDDFVGSIVRHFGDTAWEWDETLKFYFAQIEDRVFDSFMEQLFVAGMATDVLDNNLQLMQTMIREAKEFSVTALCGKLNDPEIALRAYWHV</sequence>